<dbReference type="InterPro" id="IPR046623">
    <property type="entry name" value="DUF6536"/>
</dbReference>
<feature type="transmembrane region" description="Helical" evidence="1">
    <location>
        <begin position="718"/>
        <end position="738"/>
    </location>
</feature>
<keyword evidence="4" id="KW-1185">Reference proteome</keyword>
<evidence type="ECO:0000313" key="3">
    <source>
        <dbReference type="EMBL" id="OQE06674.1"/>
    </source>
</evidence>
<reference evidence="4" key="1">
    <citation type="journal article" date="2017" name="Nat. Microbiol.">
        <title>Global analysis of biosynthetic gene clusters reveals vast potential of secondary metabolite production in Penicillium species.</title>
        <authorList>
            <person name="Nielsen J.C."/>
            <person name="Grijseels S."/>
            <person name="Prigent S."/>
            <person name="Ji B."/>
            <person name="Dainat J."/>
            <person name="Nielsen K.F."/>
            <person name="Frisvad J.C."/>
            <person name="Workman M."/>
            <person name="Nielsen J."/>
        </authorList>
    </citation>
    <scope>NUCLEOTIDE SEQUENCE [LARGE SCALE GENOMIC DNA]</scope>
    <source>
        <strain evidence="4">IBT 29486</strain>
    </source>
</reference>
<name>A0A1V6RYW8_9EURO</name>
<keyword evidence="1" id="KW-0812">Transmembrane</keyword>
<dbReference type="PANTHER" id="PTHR35395">
    <property type="entry name" value="DUF6536 DOMAIN-CONTAINING PROTEIN"/>
    <property type="match status" value="1"/>
</dbReference>
<accession>A0A1V6RYW8</accession>
<gene>
    <name evidence="3" type="ORF">PENVUL_c017G00793</name>
</gene>
<keyword evidence="1" id="KW-1133">Transmembrane helix</keyword>
<organism evidence="3 4">
    <name type="scientific">Penicillium vulpinum</name>
    <dbReference type="NCBI Taxonomy" id="29845"/>
    <lineage>
        <taxon>Eukaryota</taxon>
        <taxon>Fungi</taxon>
        <taxon>Dikarya</taxon>
        <taxon>Ascomycota</taxon>
        <taxon>Pezizomycotina</taxon>
        <taxon>Eurotiomycetes</taxon>
        <taxon>Eurotiomycetidae</taxon>
        <taxon>Eurotiales</taxon>
        <taxon>Aspergillaceae</taxon>
        <taxon>Penicillium</taxon>
    </lineage>
</organism>
<feature type="transmembrane region" description="Helical" evidence="1">
    <location>
        <begin position="434"/>
        <end position="457"/>
    </location>
</feature>
<sequence>MGSDNGSNSGLERQGSFLGRLRSYEGIQVCAIVASVVLGLNLILAVVAFSIGYSTSSESGFLTVPLYEGSCSTTRKWSIGLHLVINGLGTLILSTSNYCAQYLAAPTRNDIDKAHARGSWLDIGVPSLRNIFTLETKKRTLWALLMVSTLPIHAFYNSVLLSSQSSNEYSVLVVPSDYTGSRPLSLPNSSECFQSRMHQSLADFNLDIADGKFDILSKEQCLNTFAVNYLHGHRSLAVLSKNLTWDLPEPVKFAANANTPSDYESIDARSPFSWMCASRDNSVCTKSTIRKQMPDWKILASVLEEPTWTVTAPWDNGSMTYTQDNYTKCSNETSSCLEMYYLAQFLWGTTVTPPGGILPVTMPDLQQYLGSTSVWGDRITWAKEVTYQQSGSQCSRYQILNTPNTIGYFDYPSIGLYTVDGCISIKSEEKCRLLFSPTFSIVVLVCTAVKVACILFVSRRERTPRLLTVGDAISSFLSNPDPFTTGCCTSSKSDWIRRSRLDTAAGHRYEGVGQRLNTRTRRWWQAAAIRQWAFTLGLSLPCLGVAGFLLHRGLQDDRLDSVGGTDWSTLWSLGLGSASPYTLIYRVRSTLLGNVLLANTPQLLLSVSYYLYNSTLTAMLMANEYENYAIKGMRHNSTVETQMLPAKGLRVSSNRKGAQRSFYFLSLPFRYSVPLMLIYTVVHWLLSQSIFYIQIYLYDADMQHDPDFDVDACAWSPTALIFTIIVGSLMVMALLGLAMRPFRSVIPLAGSCSAAISAACHPPEDDVDAALRPVMWGEIHSPSKQSSTDSLVPFAVAGEVHEGMNLLEMQCGAKGTQGLPRCTFTSMRVERPTLLQTYE</sequence>
<feature type="transmembrane region" description="Helical" evidence="1">
    <location>
        <begin position="532"/>
        <end position="550"/>
    </location>
</feature>
<proteinExistence type="predicted"/>
<comment type="caution">
    <text evidence="3">The sequence shown here is derived from an EMBL/GenBank/DDBJ whole genome shotgun (WGS) entry which is preliminary data.</text>
</comment>
<evidence type="ECO:0000259" key="2">
    <source>
        <dbReference type="Pfam" id="PF20163"/>
    </source>
</evidence>
<dbReference type="AlphaFoldDB" id="A0A1V6RYW8"/>
<feature type="transmembrane region" description="Helical" evidence="1">
    <location>
        <begin position="676"/>
        <end position="698"/>
    </location>
</feature>
<dbReference type="Proteomes" id="UP000191518">
    <property type="component" value="Unassembled WGS sequence"/>
</dbReference>
<dbReference type="Pfam" id="PF20163">
    <property type="entry name" value="DUF6536"/>
    <property type="match status" value="1"/>
</dbReference>
<protein>
    <recommendedName>
        <fullName evidence="2">DUF6536 domain-containing protein</fullName>
    </recommendedName>
</protein>
<dbReference type="PANTHER" id="PTHR35395:SF1">
    <property type="entry name" value="DUF6536 DOMAIN-CONTAINING PROTEIN"/>
    <property type="match status" value="1"/>
</dbReference>
<dbReference type="EMBL" id="MDYP01000017">
    <property type="protein sequence ID" value="OQE06674.1"/>
    <property type="molecule type" value="Genomic_DNA"/>
</dbReference>
<evidence type="ECO:0000313" key="4">
    <source>
        <dbReference type="Proteomes" id="UP000191518"/>
    </source>
</evidence>
<feature type="domain" description="DUF6536" evidence="2">
    <location>
        <begin position="26"/>
        <end position="178"/>
    </location>
</feature>
<feature type="transmembrane region" description="Helical" evidence="1">
    <location>
        <begin position="26"/>
        <end position="49"/>
    </location>
</feature>
<dbReference type="STRING" id="29845.A0A1V6RYW8"/>
<evidence type="ECO:0000256" key="1">
    <source>
        <dbReference type="SAM" id="Phobius"/>
    </source>
</evidence>
<dbReference type="OrthoDB" id="5429634at2759"/>
<keyword evidence="1" id="KW-0472">Membrane</keyword>
<feature type="transmembrane region" description="Helical" evidence="1">
    <location>
        <begin position="591"/>
        <end position="612"/>
    </location>
</feature>